<dbReference type="Pfam" id="PF02518">
    <property type="entry name" value="HATPase_c"/>
    <property type="match status" value="1"/>
</dbReference>
<keyword evidence="17" id="KW-1185">Reference proteome</keyword>
<keyword evidence="7" id="KW-0547">Nucleotide-binding</keyword>
<protein>
    <recommendedName>
        <fullName evidence="3">histidine kinase</fullName>
        <ecNumber evidence="3">2.7.13.3</ecNumber>
    </recommendedName>
</protein>
<dbReference type="Pfam" id="PF00672">
    <property type="entry name" value="HAMP"/>
    <property type="match status" value="1"/>
</dbReference>
<feature type="domain" description="Histidine kinase" evidence="14">
    <location>
        <begin position="277"/>
        <end position="472"/>
    </location>
</feature>
<dbReference type="GO" id="GO:0005886">
    <property type="term" value="C:plasma membrane"/>
    <property type="evidence" value="ECO:0007669"/>
    <property type="project" value="UniProtKB-SubCell"/>
</dbReference>
<dbReference type="Proteomes" id="UP000450917">
    <property type="component" value="Unassembled WGS sequence"/>
</dbReference>
<keyword evidence="6" id="KW-0808">Transferase</keyword>
<keyword evidence="5" id="KW-0597">Phosphoprotein</keyword>
<dbReference type="RefSeq" id="WP_155615087.1">
    <property type="nucleotide sequence ID" value="NZ_WNZX01000013.1"/>
</dbReference>
<evidence type="ECO:0000256" key="1">
    <source>
        <dbReference type="ARBA" id="ARBA00000085"/>
    </source>
</evidence>
<keyword evidence="9" id="KW-0067">ATP-binding</keyword>
<dbReference type="InterPro" id="IPR036890">
    <property type="entry name" value="HATPase_C_sf"/>
</dbReference>
<keyword evidence="13" id="KW-0812">Transmembrane</keyword>
<keyword evidence="11 13" id="KW-0472">Membrane</keyword>
<evidence type="ECO:0000259" key="14">
    <source>
        <dbReference type="PROSITE" id="PS50109"/>
    </source>
</evidence>
<dbReference type="PROSITE" id="PS50109">
    <property type="entry name" value="HIS_KIN"/>
    <property type="match status" value="1"/>
</dbReference>
<evidence type="ECO:0000256" key="2">
    <source>
        <dbReference type="ARBA" id="ARBA00004651"/>
    </source>
</evidence>
<organism evidence="16 17">
    <name type="scientific">Paenibacillus validus</name>
    <dbReference type="NCBI Taxonomy" id="44253"/>
    <lineage>
        <taxon>Bacteria</taxon>
        <taxon>Bacillati</taxon>
        <taxon>Bacillota</taxon>
        <taxon>Bacilli</taxon>
        <taxon>Bacillales</taxon>
        <taxon>Paenibacillaceae</taxon>
        <taxon>Paenibacillus</taxon>
    </lineage>
</organism>
<evidence type="ECO:0000256" key="12">
    <source>
        <dbReference type="SAM" id="Coils"/>
    </source>
</evidence>
<evidence type="ECO:0000313" key="16">
    <source>
        <dbReference type="EMBL" id="MUG72229.1"/>
    </source>
</evidence>
<evidence type="ECO:0000256" key="7">
    <source>
        <dbReference type="ARBA" id="ARBA00022741"/>
    </source>
</evidence>
<keyword evidence="12" id="KW-0175">Coiled coil</keyword>
<dbReference type="CDD" id="cd06225">
    <property type="entry name" value="HAMP"/>
    <property type="match status" value="1"/>
</dbReference>
<name>A0A7X2ZCB5_9BACL</name>
<dbReference type="Gene3D" id="6.10.340.10">
    <property type="match status" value="1"/>
</dbReference>
<dbReference type="PROSITE" id="PS50885">
    <property type="entry name" value="HAMP"/>
    <property type="match status" value="1"/>
</dbReference>
<dbReference type="InterPro" id="IPR050640">
    <property type="entry name" value="Bact_2-comp_sensor_kinase"/>
</dbReference>
<dbReference type="EMBL" id="WNZX01000013">
    <property type="protein sequence ID" value="MUG72229.1"/>
    <property type="molecule type" value="Genomic_DNA"/>
</dbReference>
<evidence type="ECO:0000256" key="13">
    <source>
        <dbReference type="SAM" id="Phobius"/>
    </source>
</evidence>
<dbReference type="SUPFAM" id="SSF55874">
    <property type="entry name" value="ATPase domain of HSP90 chaperone/DNA topoisomerase II/histidine kinase"/>
    <property type="match status" value="1"/>
</dbReference>
<dbReference type="AlphaFoldDB" id="A0A7X2ZCB5"/>
<dbReference type="Pfam" id="PF06580">
    <property type="entry name" value="His_kinase"/>
    <property type="match status" value="1"/>
</dbReference>
<evidence type="ECO:0000259" key="15">
    <source>
        <dbReference type="PROSITE" id="PS50885"/>
    </source>
</evidence>
<keyword evidence="4" id="KW-1003">Cell membrane</keyword>
<dbReference type="SUPFAM" id="SSF158472">
    <property type="entry name" value="HAMP domain-like"/>
    <property type="match status" value="1"/>
</dbReference>
<dbReference type="InterPro" id="IPR003594">
    <property type="entry name" value="HATPase_dom"/>
</dbReference>
<evidence type="ECO:0000256" key="4">
    <source>
        <dbReference type="ARBA" id="ARBA00022475"/>
    </source>
</evidence>
<dbReference type="SMART" id="SM00387">
    <property type="entry name" value="HATPase_c"/>
    <property type="match status" value="1"/>
</dbReference>
<dbReference type="PANTHER" id="PTHR34220:SF7">
    <property type="entry name" value="SENSOR HISTIDINE KINASE YPDA"/>
    <property type="match status" value="1"/>
</dbReference>
<comment type="subcellular location">
    <subcellularLocation>
        <location evidence="2">Cell membrane</location>
        <topology evidence="2">Multi-pass membrane protein</topology>
    </subcellularLocation>
</comment>
<dbReference type="InterPro" id="IPR004358">
    <property type="entry name" value="Sig_transdc_His_kin-like_C"/>
</dbReference>
<evidence type="ECO:0000256" key="6">
    <source>
        <dbReference type="ARBA" id="ARBA00022679"/>
    </source>
</evidence>
<gene>
    <name evidence="16" type="ORF">GNP93_16280</name>
</gene>
<dbReference type="InterPro" id="IPR003660">
    <property type="entry name" value="HAMP_dom"/>
</dbReference>
<dbReference type="PRINTS" id="PR00344">
    <property type="entry name" value="BCTRLSENSOR"/>
</dbReference>
<dbReference type="Gene3D" id="3.30.565.10">
    <property type="entry name" value="Histidine kinase-like ATPase, C-terminal domain"/>
    <property type="match status" value="1"/>
</dbReference>
<dbReference type="GO" id="GO:0000155">
    <property type="term" value="F:phosphorelay sensor kinase activity"/>
    <property type="evidence" value="ECO:0007669"/>
    <property type="project" value="InterPro"/>
</dbReference>
<sequence length="485" mass="53829">MTIRTKLLVFIPLLVLLVNSVTFFLFESGKIVQMSYGVMMDRILLYNQSAQTAEDNLRLLHAYLLNPGGSGGAELEQAQAKLQELRAGLARSTSSSLQASSLTSYVHMLDTLMEQEQAARAAAEAQGARAALAHYEEAEKTTAYIREEGQRLVDLELGSYRPVYKQIQLETERMNRLGAAVLVINTLMSIVLAVWISRSITGPVSRLVDMAGRMSRGNLDLEPLPPPRRSDDELGLLSAAFGQMSTNLKALIEKDKESLEKDRLVKELELQALQSQINPHFLFNTLNVLSKLALLEGAERTSDLIVSMSNLLRYNLRKLDQPVTLRDELAHVQEYFTIQQARFRDRVRFELDIEPDALQVPVPALTLQPLVENAFVHGIEGMEQGAVIRLEIGHVPEGVRIALSDNGGGMREEVRQALLRLEAGTDNKHSTGLGTRNVFKRLQLFYGRSDLVDIDSEPGKGTTITIVIPSGKEVEPLHVPADDRG</sequence>
<accession>A0A7X2ZCB5</accession>
<evidence type="ECO:0000256" key="9">
    <source>
        <dbReference type="ARBA" id="ARBA00022840"/>
    </source>
</evidence>
<reference evidence="16 17" key="1">
    <citation type="submission" date="2019-11" db="EMBL/GenBank/DDBJ databases">
        <title>Draft genome sequences of five Paenibacillus species of dairy origin.</title>
        <authorList>
            <person name="Olajide A.M."/>
            <person name="Chen S."/>
            <person name="Lapointe G."/>
        </authorList>
    </citation>
    <scope>NUCLEOTIDE SEQUENCE [LARGE SCALE GENOMIC DNA]</scope>
    <source>
        <strain evidence="16 17">2CS3</strain>
    </source>
</reference>
<evidence type="ECO:0000313" key="17">
    <source>
        <dbReference type="Proteomes" id="UP000450917"/>
    </source>
</evidence>
<keyword evidence="8" id="KW-0418">Kinase</keyword>
<feature type="transmembrane region" description="Helical" evidence="13">
    <location>
        <begin position="6"/>
        <end position="26"/>
    </location>
</feature>
<keyword evidence="13" id="KW-1133">Transmembrane helix</keyword>
<proteinExistence type="predicted"/>
<evidence type="ECO:0000256" key="8">
    <source>
        <dbReference type="ARBA" id="ARBA00022777"/>
    </source>
</evidence>
<dbReference type="InterPro" id="IPR005467">
    <property type="entry name" value="His_kinase_dom"/>
</dbReference>
<evidence type="ECO:0000256" key="11">
    <source>
        <dbReference type="ARBA" id="ARBA00023136"/>
    </source>
</evidence>
<dbReference type="EC" id="2.7.13.3" evidence="3"/>
<evidence type="ECO:0000256" key="5">
    <source>
        <dbReference type="ARBA" id="ARBA00022553"/>
    </source>
</evidence>
<evidence type="ECO:0000256" key="3">
    <source>
        <dbReference type="ARBA" id="ARBA00012438"/>
    </source>
</evidence>
<feature type="coiled-coil region" evidence="12">
    <location>
        <begin position="75"/>
        <end position="138"/>
    </location>
</feature>
<feature type="domain" description="HAMP" evidence="15">
    <location>
        <begin position="198"/>
        <end position="253"/>
    </location>
</feature>
<dbReference type="GO" id="GO:0005524">
    <property type="term" value="F:ATP binding"/>
    <property type="evidence" value="ECO:0007669"/>
    <property type="project" value="UniProtKB-KW"/>
</dbReference>
<keyword evidence="10" id="KW-0902">Two-component regulatory system</keyword>
<comment type="catalytic activity">
    <reaction evidence="1">
        <text>ATP + protein L-histidine = ADP + protein N-phospho-L-histidine.</text>
        <dbReference type="EC" id="2.7.13.3"/>
    </reaction>
</comment>
<comment type="caution">
    <text evidence="16">The sequence shown here is derived from an EMBL/GenBank/DDBJ whole genome shotgun (WGS) entry which is preliminary data.</text>
</comment>
<dbReference type="SMART" id="SM00304">
    <property type="entry name" value="HAMP"/>
    <property type="match status" value="1"/>
</dbReference>
<dbReference type="InterPro" id="IPR010559">
    <property type="entry name" value="Sig_transdc_His_kin_internal"/>
</dbReference>
<evidence type="ECO:0000256" key="10">
    <source>
        <dbReference type="ARBA" id="ARBA00023012"/>
    </source>
</evidence>
<dbReference type="PANTHER" id="PTHR34220">
    <property type="entry name" value="SENSOR HISTIDINE KINASE YPDA"/>
    <property type="match status" value="1"/>
</dbReference>